<evidence type="ECO:0000313" key="3">
    <source>
        <dbReference type="Proteomes" id="UP000663838"/>
    </source>
</evidence>
<comment type="caution">
    <text evidence="2">The sequence shown here is derived from an EMBL/GenBank/DDBJ whole genome shotgun (WGS) entry which is preliminary data.</text>
</comment>
<accession>A0A820T6V6</accession>
<dbReference type="InterPro" id="IPR052560">
    <property type="entry name" value="RdDP_mobile_element"/>
</dbReference>
<dbReference type="EMBL" id="CAJOBS010000012">
    <property type="protein sequence ID" value="CAF4466234.1"/>
    <property type="molecule type" value="Genomic_DNA"/>
</dbReference>
<evidence type="ECO:0000259" key="1">
    <source>
        <dbReference type="PROSITE" id="PS50878"/>
    </source>
</evidence>
<dbReference type="InterPro" id="IPR036691">
    <property type="entry name" value="Endo/exonu/phosph_ase_sf"/>
</dbReference>
<dbReference type="PROSITE" id="PS50878">
    <property type="entry name" value="RT_POL"/>
    <property type="match status" value="1"/>
</dbReference>
<dbReference type="SUPFAM" id="SSF56219">
    <property type="entry name" value="DNase I-like"/>
    <property type="match status" value="1"/>
</dbReference>
<evidence type="ECO:0000313" key="2">
    <source>
        <dbReference type="EMBL" id="CAF4466234.1"/>
    </source>
</evidence>
<protein>
    <recommendedName>
        <fullName evidence="1">Reverse transcriptase domain-containing protein</fullName>
    </recommendedName>
</protein>
<dbReference type="Proteomes" id="UP000663838">
    <property type="component" value="Unassembled WGS sequence"/>
</dbReference>
<dbReference type="PANTHER" id="PTHR36688">
    <property type="entry name" value="ENDO/EXONUCLEASE/PHOSPHATASE DOMAIN-CONTAINING PROTEIN"/>
    <property type="match status" value="1"/>
</dbReference>
<reference evidence="2" key="1">
    <citation type="submission" date="2021-02" db="EMBL/GenBank/DDBJ databases">
        <authorList>
            <person name="Nowell W R."/>
        </authorList>
    </citation>
    <scope>NUCLEOTIDE SEQUENCE</scope>
</reference>
<feature type="domain" description="Reverse transcriptase" evidence="1">
    <location>
        <begin position="278"/>
        <end position="506"/>
    </location>
</feature>
<name>A0A820T6V6_9BILA</name>
<sequence>MSLLNNSKSPQFNRYKFIELSDKLLPLLHELSDHQKQIGIETLEECCWSRNFQDLSTFWQQHYCQPKPSSNIMPLLHYNIRYFYSNQVDLIGMVNVYEPVIISLNVLGTIIPDKNVKQLLFSHTVFTKEGTNPYGGVVIVIDMRLKCELMDIKEPNIIAARVIIEDQQFVVANIYSPPTDSLPLASMSTLLKHSKNIIIVDDLNTRHSDWDCSQALDIKLIVPRTYWKLYTYILITLHDQLQAEQENAMNDPNNAYKWFLNLQQFLIALKLRKSVEFSAITEKNVVHRSSEDIVTNLAKHFTERHDEPLLDMTKTLDKEARELWQLYSTGDKDDIKLISNRSDLRFSEQDITYTIRSLKIWMVNYFTSRSLKIDYGGIESVTINVKRGTPQGSCLGPVMYVISHCDLPQLFANLGNVHAYVDDIAIVYIPSIRLKFKQQIIQIEKDINIDMQNLLNYANDWHQPLNPNKTELVNYHKVVQSPKLDIYYAGVKMLQKNSLKYLGFNLDAKLSFRSMIDAQFIKLRRAYAILKFIHSQFPSSLELKVKFFNTISMRLISLPVQWSSKKVLHDEKQKIIY</sequence>
<dbReference type="Gene3D" id="3.60.10.10">
    <property type="entry name" value="Endonuclease/exonuclease/phosphatase"/>
    <property type="match status" value="1"/>
</dbReference>
<organism evidence="2 3">
    <name type="scientific">Rotaria socialis</name>
    <dbReference type="NCBI Taxonomy" id="392032"/>
    <lineage>
        <taxon>Eukaryota</taxon>
        <taxon>Metazoa</taxon>
        <taxon>Spiralia</taxon>
        <taxon>Gnathifera</taxon>
        <taxon>Rotifera</taxon>
        <taxon>Eurotatoria</taxon>
        <taxon>Bdelloidea</taxon>
        <taxon>Philodinida</taxon>
        <taxon>Philodinidae</taxon>
        <taxon>Rotaria</taxon>
    </lineage>
</organism>
<dbReference type="InterPro" id="IPR000477">
    <property type="entry name" value="RT_dom"/>
</dbReference>
<dbReference type="PANTHER" id="PTHR36688:SF1">
    <property type="entry name" value="ENDONUCLEASE_EXONUCLEASE_PHOSPHATASE DOMAIN-CONTAINING PROTEIN"/>
    <property type="match status" value="1"/>
</dbReference>
<proteinExistence type="predicted"/>
<gene>
    <name evidence="2" type="ORF">TOA249_LOCUS554</name>
</gene>
<dbReference type="AlphaFoldDB" id="A0A820T6V6"/>
<dbReference type="Pfam" id="PF00078">
    <property type="entry name" value="RVT_1"/>
    <property type="match status" value="1"/>
</dbReference>